<dbReference type="InterPro" id="IPR040389">
    <property type="entry name" value="SMR"/>
</dbReference>
<gene>
    <name evidence="3" type="ORF">SO802_018265</name>
</gene>
<keyword evidence="4" id="KW-1185">Reference proteome</keyword>
<dbReference type="PANTHER" id="PTHR33142">
    <property type="entry name" value="CYCLIN-DEPENDENT PROTEIN KINASE INHIBITOR SMR13"/>
    <property type="match status" value="1"/>
</dbReference>
<dbReference type="GO" id="GO:0004860">
    <property type="term" value="F:protein kinase inhibitor activity"/>
    <property type="evidence" value="ECO:0007669"/>
    <property type="project" value="UniProtKB-KW"/>
</dbReference>
<dbReference type="EMBL" id="JAZDWU010000006">
    <property type="protein sequence ID" value="KAK9998662.1"/>
    <property type="molecule type" value="Genomic_DNA"/>
</dbReference>
<dbReference type="PANTHER" id="PTHR33142:SF15">
    <property type="entry name" value="CYCLIN-DEPENDENT PROTEIN KINASE INHIBITOR SMR4"/>
    <property type="match status" value="1"/>
</dbReference>
<reference evidence="3 4" key="1">
    <citation type="submission" date="2024-01" db="EMBL/GenBank/DDBJ databases">
        <title>A telomere-to-telomere, gap-free genome of sweet tea (Lithocarpus litseifolius).</title>
        <authorList>
            <person name="Zhou J."/>
        </authorList>
    </citation>
    <scope>NUCLEOTIDE SEQUENCE [LARGE SCALE GENOMIC DNA]</scope>
    <source>
        <strain evidence="3">Zhou-2022a</strain>
        <tissue evidence="3">Leaf</tissue>
    </source>
</reference>
<dbReference type="Proteomes" id="UP001459277">
    <property type="component" value="Unassembled WGS sequence"/>
</dbReference>
<dbReference type="AlphaFoldDB" id="A0AAW2CM82"/>
<evidence type="ECO:0000256" key="2">
    <source>
        <dbReference type="ARBA" id="ARBA00023306"/>
    </source>
</evidence>
<proteinExistence type="predicted"/>
<keyword evidence="2" id="KW-0131">Cell cycle</keyword>
<evidence type="ECO:0000313" key="3">
    <source>
        <dbReference type="EMBL" id="KAK9998662.1"/>
    </source>
</evidence>
<sequence length="91" mass="10126">MQGLVMLLTERELVALVTLMEGEKGAYYDEVGCATPRRCECQIPVASLPPPPPKKKPFALGRKRVPPKNGYFHPPDLDLFFAMAPRRQACA</sequence>
<evidence type="ECO:0000313" key="4">
    <source>
        <dbReference type="Proteomes" id="UP001459277"/>
    </source>
</evidence>
<dbReference type="GO" id="GO:0032875">
    <property type="term" value="P:regulation of DNA endoreduplication"/>
    <property type="evidence" value="ECO:0007669"/>
    <property type="project" value="InterPro"/>
</dbReference>
<comment type="caution">
    <text evidence="3">The sequence shown here is derived from an EMBL/GenBank/DDBJ whole genome shotgun (WGS) entry which is preliminary data.</text>
</comment>
<keyword evidence="1" id="KW-0649">Protein kinase inhibitor</keyword>
<dbReference type="GO" id="GO:0005634">
    <property type="term" value="C:nucleus"/>
    <property type="evidence" value="ECO:0007669"/>
    <property type="project" value="TreeGrafter"/>
</dbReference>
<organism evidence="3 4">
    <name type="scientific">Lithocarpus litseifolius</name>
    <dbReference type="NCBI Taxonomy" id="425828"/>
    <lineage>
        <taxon>Eukaryota</taxon>
        <taxon>Viridiplantae</taxon>
        <taxon>Streptophyta</taxon>
        <taxon>Embryophyta</taxon>
        <taxon>Tracheophyta</taxon>
        <taxon>Spermatophyta</taxon>
        <taxon>Magnoliopsida</taxon>
        <taxon>eudicotyledons</taxon>
        <taxon>Gunneridae</taxon>
        <taxon>Pentapetalae</taxon>
        <taxon>rosids</taxon>
        <taxon>fabids</taxon>
        <taxon>Fagales</taxon>
        <taxon>Fagaceae</taxon>
        <taxon>Lithocarpus</taxon>
    </lineage>
</organism>
<evidence type="ECO:0000256" key="1">
    <source>
        <dbReference type="ARBA" id="ARBA00023013"/>
    </source>
</evidence>
<protein>
    <submittedName>
        <fullName evidence="3">Uncharacterized protein</fullName>
    </submittedName>
</protein>
<name>A0AAW2CM82_9ROSI</name>
<accession>A0AAW2CM82</accession>